<protein>
    <submittedName>
        <fullName evidence="1">Uncharacterized protein</fullName>
    </submittedName>
</protein>
<dbReference type="Proteomes" id="UP001583177">
    <property type="component" value="Unassembled WGS sequence"/>
</dbReference>
<gene>
    <name evidence="1" type="ORF">Daus18300_002061</name>
</gene>
<reference evidence="1 2" key="1">
    <citation type="journal article" date="2024" name="IMA Fungus">
        <title>IMA Genome - F19 : A genome assembly and annotation guide to empower mycologists, including annotated draft genome sequences of Ceratocystis pirilliformis, Diaporthe australafricana, Fusarium ophioides, Paecilomyces lecythidis, and Sporothrix stenoceras.</title>
        <authorList>
            <person name="Aylward J."/>
            <person name="Wilson A.M."/>
            <person name="Visagie C.M."/>
            <person name="Spraker J."/>
            <person name="Barnes I."/>
            <person name="Buitendag C."/>
            <person name="Ceriani C."/>
            <person name="Del Mar Angel L."/>
            <person name="du Plessis D."/>
            <person name="Fuchs T."/>
            <person name="Gasser K."/>
            <person name="Kramer D."/>
            <person name="Li W."/>
            <person name="Munsamy K."/>
            <person name="Piso A."/>
            <person name="Price J.L."/>
            <person name="Sonnekus B."/>
            <person name="Thomas C."/>
            <person name="van der Nest A."/>
            <person name="van Dijk A."/>
            <person name="van Heerden A."/>
            <person name="van Vuuren N."/>
            <person name="Yilmaz N."/>
            <person name="Duong T.A."/>
            <person name="van der Merwe N.A."/>
            <person name="Wingfield M.J."/>
            <person name="Wingfield B.D."/>
        </authorList>
    </citation>
    <scope>NUCLEOTIDE SEQUENCE [LARGE SCALE GENOMIC DNA]</scope>
    <source>
        <strain evidence="1 2">CMW 18300</strain>
    </source>
</reference>
<accession>A0ABR3XR03</accession>
<sequence>MAVVMLVDPSLPKHDGDPSKFTVLVGSSRTAKPQPMSVEHYQGGYLDFEDFEGLTPAQSALPTTIFLQKIVSSNYMIFVGYLESCLNELETSIRLSHVDKGTRNMTLKVSELWSILQSWSHRFPEYCGMLDDILKSHAKLRPPSPSPNQPGPQPNARNWDGCFDDFEAISVKMNALRQRTELLAESFVGLASMAGMQESLDEARNVKILTLLGVFFLPLSWIAKVSHYIPKSRFRLPGV</sequence>
<keyword evidence="2" id="KW-1185">Reference proteome</keyword>
<proteinExistence type="predicted"/>
<evidence type="ECO:0000313" key="1">
    <source>
        <dbReference type="EMBL" id="KAL1878145.1"/>
    </source>
</evidence>
<evidence type="ECO:0000313" key="2">
    <source>
        <dbReference type="Proteomes" id="UP001583177"/>
    </source>
</evidence>
<organism evidence="1 2">
    <name type="scientific">Diaporthe australafricana</name>
    <dbReference type="NCBI Taxonomy" id="127596"/>
    <lineage>
        <taxon>Eukaryota</taxon>
        <taxon>Fungi</taxon>
        <taxon>Dikarya</taxon>
        <taxon>Ascomycota</taxon>
        <taxon>Pezizomycotina</taxon>
        <taxon>Sordariomycetes</taxon>
        <taxon>Sordariomycetidae</taxon>
        <taxon>Diaporthales</taxon>
        <taxon>Diaporthaceae</taxon>
        <taxon>Diaporthe</taxon>
    </lineage>
</organism>
<name>A0ABR3XR03_9PEZI</name>
<dbReference type="EMBL" id="JAWRVE010000012">
    <property type="protein sequence ID" value="KAL1878145.1"/>
    <property type="molecule type" value="Genomic_DNA"/>
</dbReference>
<comment type="caution">
    <text evidence="1">The sequence shown here is derived from an EMBL/GenBank/DDBJ whole genome shotgun (WGS) entry which is preliminary data.</text>
</comment>